<sequence length="282" mass="31250">MERDSDFGATLRAFRELLTPDAAGLASTSPAARRVSGLRRSELAHLAGVSEEHLRRLEQGRRLPSASVVDALARALRLDRDDHERLRLAAGFAPHGHRDRWHEPGGGRVPQEITPSARRILDRVTEVPACLCDAAWNVLTGNRRWLAFNCRAATASGRDRNMAWRTFTDAPTTVVRSPGRLTAFRAAIVAGLRTTARRYPTDPELRALLRDLHKVSEDFAVLWAEEDLPRPQADRVTVDDPRLGRFTLDKDVLTVEPGDLRVVVLSAPVNSPEADRLAAITC</sequence>
<dbReference type="InterPro" id="IPR041413">
    <property type="entry name" value="MLTR_LBD"/>
</dbReference>
<dbReference type="EMBL" id="JBHUKR010000006">
    <property type="protein sequence ID" value="MFD2416369.1"/>
    <property type="molecule type" value="Genomic_DNA"/>
</dbReference>
<dbReference type="Proteomes" id="UP001597417">
    <property type="component" value="Unassembled WGS sequence"/>
</dbReference>
<dbReference type="Gene3D" id="3.30.450.180">
    <property type="match status" value="1"/>
</dbReference>
<dbReference type="Pfam" id="PF17765">
    <property type="entry name" value="MLTR_LBD"/>
    <property type="match status" value="1"/>
</dbReference>
<feature type="domain" description="HTH cro/C1-type" evidence="1">
    <location>
        <begin position="31"/>
        <end position="83"/>
    </location>
</feature>
<dbReference type="PROSITE" id="PS50943">
    <property type="entry name" value="HTH_CROC1"/>
    <property type="match status" value="1"/>
</dbReference>
<dbReference type="SUPFAM" id="SSF47413">
    <property type="entry name" value="lambda repressor-like DNA-binding domains"/>
    <property type="match status" value="1"/>
</dbReference>
<name>A0ABW5FQ90_9PSEU</name>
<organism evidence="2 3">
    <name type="scientific">Amycolatopsis pigmentata</name>
    <dbReference type="NCBI Taxonomy" id="450801"/>
    <lineage>
        <taxon>Bacteria</taxon>
        <taxon>Bacillati</taxon>
        <taxon>Actinomycetota</taxon>
        <taxon>Actinomycetes</taxon>
        <taxon>Pseudonocardiales</taxon>
        <taxon>Pseudonocardiaceae</taxon>
        <taxon>Amycolatopsis</taxon>
    </lineage>
</organism>
<dbReference type="Gene3D" id="1.10.260.40">
    <property type="entry name" value="lambda repressor-like DNA-binding domains"/>
    <property type="match status" value="1"/>
</dbReference>
<dbReference type="InterPro" id="IPR001387">
    <property type="entry name" value="Cro/C1-type_HTH"/>
</dbReference>
<gene>
    <name evidence="2" type="ORF">ACFSXZ_08505</name>
</gene>
<evidence type="ECO:0000259" key="1">
    <source>
        <dbReference type="PROSITE" id="PS50943"/>
    </source>
</evidence>
<dbReference type="PANTHER" id="PTHR35010:SF2">
    <property type="entry name" value="BLL4672 PROTEIN"/>
    <property type="match status" value="1"/>
</dbReference>
<dbReference type="InterPro" id="IPR010982">
    <property type="entry name" value="Lambda_DNA-bd_dom_sf"/>
</dbReference>
<dbReference type="PANTHER" id="PTHR35010">
    <property type="entry name" value="BLL4672 PROTEIN-RELATED"/>
    <property type="match status" value="1"/>
</dbReference>
<comment type="caution">
    <text evidence="2">The sequence shown here is derived from an EMBL/GenBank/DDBJ whole genome shotgun (WGS) entry which is preliminary data.</text>
</comment>
<evidence type="ECO:0000313" key="3">
    <source>
        <dbReference type="Proteomes" id="UP001597417"/>
    </source>
</evidence>
<proteinExistence type="predicted"/>
<dbReference type="Pfam" id="PF13560">
    <property type="entry name" value="HTH_31"/>
    <property type="match status" value="1"/>
</dbReference>
<evidence type="ECO:0000313" key="2">
    <source>
        <dbReference type="EMBL" id="MFD2416369.1"/>
    </source>
</evidence>
<keyword evidence="3" id="KW-1185">Reference proteome</keyword>
<reference evidence="3" key="1">
    <citation type="journal article" date="2019" name="Int. J. Syst. Evol. Microbiol.">
        <title>The Global Catalogue of Microorganisms (GCM) 10K type strain sequencing project: providing services to taxonomists for standard genome sequencing and annotation.</title>
        <authorList>
            <consortium name="The Broad Institute Genomics Platform"/>
            <consortium name="The Broad Institute Genome Sequencing Center for Infectious Disease"/>
            <person name="Wu L."/>
            <person name="Ma J."/>
        </authorList>
    </citation>
    <scope>NUCLEOTIDE SEQUENCE [LARGE SCALE GENOMIC DNA]</scope>
    <source>
        <strain evidence="3">CGMCC 4.7645</strain>
    </source>
</reference>
<dbReference type="CDD" id="cd00093">
    <property type="entry name" value="HTH_XRE"/>
    <property type="match status" value="1"/>
</dbReference>
<dbReference type="SMART" id="SM00530">
    <property type="entry name" value="HTH_XRE"/>
    <property type="match status" value="1"/>
</dbReference>
<protein>
    <submittedName>
        <fullName evidence="2">Helix-turn-helix domain-containing protein</fullName>
    </submittedName>
</protein>
<dbReference type="RefSeq" id="WP_378263094.1">
    <property type="nucleotide sequence ID" value="NZ_JBHUKR010000006.1"/>
</dbReference>
<accession>A0ABW5FQ90</accession>